<comment type="similarity">
    <text evidence="1">Belongs to the nitronate monooxygenase family. NMO class I subfamily.</text>
</comment>
<keyword evidence="4" id="KW-0560">Oxidoreductase</keyword>
<evidence type="ECO:0000256" key="1">
    <source>
        <dbReference type="ARBA" id="ARBA00009881"/>
    </source>
</evidence>
<evidence type="ECO:0000256" key="4">
    <source>
        <dbReference type="ARBA" id="ARBA00023002"/>
    </source>
</evidence>
<dbReference type="RefSeq" id="WP_120177753.1">
    <property type="nucleotide sequence ID" value="NZ_AP018786.1"/>
</dbReference>
<keyword evidence="2" id="KW-0285">Flavoprotein</keyword>
<evidence type="ECO:0000313" key="7">
    <source>
        <dbReference type="Proteomes" id="UP000271003"/>
    </source>
</evidence>
<dbReference type="Proteomes" id="UP000271003">
    <property type="component" value="Chromosome"/>
</dbReference>
<dbReference type="InterPro" id="IPR004136">
    <property type="entry name" value="NMO"/>
</dbReference>
<evidence type="ECO:0000313" key="6">
    <source>
        <dbReference type="EMBL" id="BBF24219.1"/>
    </source>
</evidence>
<dbReference type="Pfam" id="PF03060">
    <property type="entry name" value="NMO"/>
    <property type="match status" value="1"/>
</dbReference>
<accession>A0A2Z6ICG2</accession>
<sequence length="363" mass="38179">MSKFSAFGVEAARFCERIGIERPVLNAPMSGIVDPAFVAAVCEAGGLGVVPAADLAPEEIRRFAAEVRARTSRPFAVNLRPLQDWPLDTVKALELFDALSPLLESLDLPAVPDAYDWSGADVFPDFAAQFDAVLDVAPAAVTASFGGFREPEADRLRAAGIFSVGTATTLREAKVLRSAEVDALIVQGSEAAGERMSFEDPDDVMMGLSALLPAAVRATGLPVLAAGGVAEPRQGAALAMAGAAGCVLGTALLPTREARTTDAHKWFAAHGSAVDTVTTRLFSGRLSRVLRSALWEALAERESSSAPWPQPLVFMRALEARARELGRDDLLSLPLGQSAGRSAWNTVGEAVRAIGAGFLPESE</sequence>
<keyword evidence="5" id="KW-0503">Monooxygenase</keyword>
<keyword evidence="3" id="KW-0288">FMN</keyword>
<name>A0A2Z6ICG2_9BURK</name>
<dbReference type="PANTHER" id="PTHR42747:SF4">
    <property type="entry name" value="BLR1330 PROTEIN"/>
    <property type="match status" value="1"/>
</dbReference>
<reference evidence="6 7" key="1">
    <citation type="journal article" date="2018" name="Int. J. Syst. Evol. Microbiol.">
        <title>Mesosutterella multiformis gen. nov., sp. nov., a member of the family Sutterellaceae and Sutterella megalosphaeroides sp. nov., isolated from human faeces.</title>
        <authorList>
            <person name="Sakamoto M."/>
            <person name="Ikeyama N."/>
            <person name="Kunihiro T."/>
            <person name="Iino T."/>
            <person name="Yuki M."/>
            <person name="Ohkuma M."/>
        </authorList>
    </citation>
    <scope>NUCLEOTIDE SEQUENCE [LARGE SCALE GENOMIC DNA]</scope>
    <source>
        <strain evidence="6 7">6FBBBH3</strain>
    </source>
</reference>
<proteinExistence type="inferred from homology"/>
<dbReference type="AlphaFoldDB" id="A0A2Z6ICG2"/>
<dbReference type="CDD" id="cd04730">
    <property type="entry name" value="NPD_like"/>
    <property type="match status" value="1"/>
</dbReference>
<dbReference type="KEGG" id="sutt:SUTMEG_21100"/>
<dbReference type="OrthoDB" id="9778912at2"/>
<dbReference type="EMBL" id="AP018786">
    <property type="protein sequence ID" value="BBF24219.1"/>
    <property type="molecule type" value="Genomic_DNA"/>
</dbReference>
<evidence type="ECO:0000256" key="3">
    <source>
        <dbReference type="ARBA" id="ARBA00022643"/>
    </source>
</evidence>
<dbReference type="Gene3D" id="3.20.20.70">
    <property type="entry name" value="Aldolase class I"/>
    <property type="match status" value="1"/>
</dbReference>
<dbReference type="PANTHER" id="PTHR42747">
    <property type="entry name" value="NITRONATE MONOOXYGENASE-RELATED"/>
    <property type="match status" value="1"/>
</dbReference>
<dbReference type="GO" id="GO:0018580">
    <property type="term" value="F:nitronate monooxygenase activity"/>
    <property type="evidence" value="ECO:0007669"/>
    <property type="project" value="InterPro"/>
</dbReference>
<evidence type="ECO:0000256" key="2">
    <source>
        <dbReference type="ARBA" id="ARBA00022630"/>
    </source>
</evidence>
<evidence type="ECO:0000256" key="5">
    <source>
        <dbReference type="ARBA" id="ARBA00023033"/>
    </source>
</evidence>
<dbReference type="SUPFAM" id="SSF51412">
    <property type="entry name" value="Inosine monophosphate dehydrogenase (IMPDH)"/>
    <property type="match status" value="1"/>
</dbReference>
<dbReference type="InterPro" id="IPR013785">
    <property type="entry name" value="Aldolase_TIM"/>
</dbReference>
<keyword evidence="7" id="KW-1185">Reference proteome</keyword>
<protein>
    <submittedName>
        <fullName evidence="6">Oxidoreductase</fullName>
    </submittedName>
</protein>
<organism evidence="6 7">
    <name type="scientific">Sutterella megalosphaeroides</name>
    <dbReference type="NCBI Taxonomy" id="2494234"/>
    <lineage>
        <taxon>Bacteria</taxon>
        <taxon>Pseudomonadati</taxon>
        <taxon>Pseudomonadota</taxon>
        <taxon>Betaproteobacteria</taxon>
        <taxon>Burkholderiales</taxon>
        <taxon>Sutterellaceae</taxon>
        <taxon>Sutterella</taxon>
    </lineage>
</organism>
<gene>
    <name evidence="6" type="ORF">SUTMEG_21100</name>
</gene>